<reference evidence="2" key="1">
    <citation type="submission" date="2022-11" db="UniProtKB">
        <authorList>
            <consortium name="WormBaseParasite"/>
        </authorList>
    </citation>
    <scope>IDENTIFICATION</scope>
</reference>
<sequence>MISQISAANVCRLTNTSIISNSLKLKNKCVEFILAAMASKTAINEIEILDKDIAFKILQNCFYKIVETE</sequence>
<proteinExistence type="predicted"/>
<dbReference type="AlphaFoldDB" id="A0A914QSC7"/>
<organism evidence="1 2">
    <name type="scientific">Panagrolaimus davidi</name>
    <dbReference type="NCBI Taxonomy" id="227884"/>
    <lineage>
        <taxon>Eukaryota</taxon>
        <taxon>Metazoa</taxon>
        <taxon>Ecdysozoa</taxon>
        <taxon>Nematoda</taxon>
        <taxon>Chromadorea</taxon>
        <taxon>Rhabditida</taxon>
        <taxon>Tylenchina</taxon>
        <taxon>Panagrolaimomorpha</taxon>
        <taxon>Panagrolaimoidea</taxon>
        <taxon>Panagrolaimidae</taxon>
        <taxon>Panagrolaimus</taxon>
    </lineage>
</organism>
<name>A0A914QSC7_9BILA</name>
<evidence type="ECO:0000313" key="2">
    <source>
        <dbReference type="WBParaSite" id="PDA_v2.g6423.t1"/>
    </source>
</evidence>
<dbReference type="Proteomes" id="UP000887578">
    <property type="component" value="Unplaced"/>
</dbReference>
<dbReference type="WBParaSite" id="PDA_v2.g6423.t1">
    <property type="protein sequence ID" value="PDA_v2.g6423.t1"/>
    <property type="gene ID" value="PDA_v2.g6423"/>
</dbReference>
<evidence type="ECO:0000313" key="1">
    <source>
        <dbReference type="Proteomes" id="UP000887578"/>
    </source>
</evidence>
<accession>A0A914QSC7</accession>
<protein>
    <submittedName>
        <fullName evidence="2">Uncharacterized protein</fullName>
    </submittedName>
</protein>
<keyword evidence="1" id="KW-1185">Reference proteome</keyword>